<evidence type="ECO:0000313" key="2">
    <source>
        <dbReference type="Proteomes" id="UP000067711"/>
    </source>
</evidence>
<dbReference type="AlphaFoldDB" id="A0A1B4FXR4"/>
<name>A0A1B4FXR4_9BURK</name>
<gene>
    <name evidence="1" type="ORF">WS71_13430</name>
</gene>
<organism evidence="1 2">
    <name type="scientific">Burkholderia mayonis</name>
    <dbReference type="NCBI Taxonomy" id="1385591"/>
    <lineage>
        <taxon>Bacteria</taxon>
        <taxon>Pseudomonadati</taxon>
        <taxon>Pseudomonadota</taxon>
        <taxon>Betaproteobacteria</taxon>
        <taxon>Burkholderiales</taxon>
        <taxon>Burkholderiaceae</taxon>
        <taxon>Burkholderia</taxon>
        <taxon>pseudomallei group</taxon>
    </lineage>
</organism>
<dbReference type="Proteomes" id="UP000067711">
    <property type="component" value="Chromosome 1"/>
</dbReference>
<sequence length="78" mass="8423">MIKQPFVKTPLEQLMLFEAIEMTYLPGASGNVAGVPPETLPVFERQLRFASITTEVAASQTKGTIAASTPAIIFARID</sequence>
<evidence type="ECO:0000313" key="1">
    <source>
        <dbReference type="EMBL" id="AOJ08447.1"/>
    </source>
</evidence>
<proteinExistence type="predicted"/>
<protein>
    <submittedName>
        <fullName evidence="1">Uncharacterized protein</fullName>
    </submittedName>
</protein>
<reference evidence="1 2" key="1">
    <citation type="submission" date="2015-12" db="EMBL/GenBank/DDBJ databases">
        <title>Diversity of Burkholderia near neighbor genomes.</title>
        <authorList>
            <person name="Sahl J."/>
            <person name="Wagner D."/>
            <person name="Keim P."/>
        </authorList>
    </citation>
    <scope>NUCLEOTIDE SEQUENCE [LARGE SCALE GENOMIC DNA]</scope>
    <source>
        <strain evidence="1 2">BDU8</strain>
    </source>
</reference>
<accession>A0A1B4FXR4</accession>
<dbReference type="EMBL" id="CP013389">
    <property type="protein sequence ID" value="AOJ08447.1"/>
    <property type="molecule type" value="Genomic_DNA"/>
</dbReference>